<dbReference type="AlphaFoldDB" id="A0A0F9BFX2"/>
<comment type="caution">
    <text evidence="1">The sequence shown here is derived from an EMBL/GenBank/DDBJ whole genome shotgun (WGS) entry which is preliminary data.</text>
</comment>
<organism evidence="1">
    <name type="scientific">marine sediment metagenome</name>
    <dbReference type="NCBI Taxonomy" id="412755"/>
    <lineage>
        <taxon>unclassified sequences</taxon>
        <taxon>metagenomes</taxon>
        <taxon>ecological metagenomes</taxon>
    </lineage>
</organism>
<name>A0A0F9BFX2_9ZZZZ</name>
<accession>A0A0F9BFX2</accession>
<dbReference type="EMBL" id="LAZR01041156">
    <property type="protein sequence ID" value="KKL12697.1"/>
    <property type="molecule type" value="Genomic_DNA"/>
</dbReference>
<reference evidence="1" key="1">
    <citation type="journal article" date="2015" name="Nature">
        <title>Complex archaea that bridge the gap between prokaryotes and eukaryotes.</title>
        <authorList>
            <person name="Spang A."/>
            <person name="Saw J.H."/>
            <person name="Jorgensen S.L."/>
            <person name="Zaremba-Niedzwiedzka K."/>
            <person name="Martijn J."/>
            <person name="Lind A.E."/>
            <person name="van Eijk R."/>
            <person name="Schleper C."/>
            <person name="Guy L."/>
            <person name="Ettema T.J."/>
        </authorList>
    </citation>
    <scope>NUCLEOTIDE SEQUENCE</scope>
</reference>
<sequence>MMKITGKYDDNVGVKDMSKRMNEYPHVFIKACGEKLIPGTMNFIVGRRVRIKEDFRIHGIDIDEPRQDLLFEKCLLNGKPAFRIRPLNLDNGLGGHGDHILEISSAHEFTDLDSNENHEITFF</sequence>
<gene>
    <name evidence="1" type="ORF">LCGC14_2533150</name>
</gene>
<protein>
    <submittedName>
        <fullName evidence="1">Uncharacterized protein</fullName>
    </submittedName>
</protein>
<proteinExistence type="predicted"/>
<evidence type="ECO:0000313" key="1">
    <source>
        <dbReference type="EMBL" id="KKL12697.1"/>
    </source>
</evidence>